<feature type="domain" description="Alpha-carbonic anhydrase" evidence="8">
    <location>
        <begin position="220"/>
        <end position="442"/>
    </location>
</feature>
<dbReference type="PANTHER" id="PTHR18952">
    <property type="entry name" value="CARBONIC ANHYDRASE"/>
    <property type="match status" value="1"/>
</dbReference>
<organism evidence="9">
    <name type="scientific">mine drainage metagenome</name>
    <dbReference type="NCBI Taxonomy" id="410659"/>
    <lineage>
        <taxon>unclassified sequences</taxon>
        <taxon>metagenomes</taxon>
        <taxon>ecological metagenomes</taxon>
    </lineage>
</organism>
<dbReference type="InterPro" id="IPR001148">
    <property type="entry name" value="CA_dom"/>
</dbReference>
<dbReference type="InterPro" id="IPR031939">
    <property type="entry name" value="Adhesin_E-like"/>
</dbReference>
<dbReference type="PROSITE" id="PS51144">
    <property type="entry name" value="ALPHA_CA_2"/>
    <property type="match status" value="1"/>
</dbReference>
<evidence type="ECO:0000256" key="5">
    <source>
        <dbReference type="ARBA" id="ARBA00023239"/>
    </source>
</evidence>
<accession>A0A1J5SE91</accession>
<keyword evidence="3" id="KW-0479">Metal-binding</keyword>
<dbReference type="GO" id="GO:0004089">
    <property type="term" value="F:carbonate dehydratase activity"/>
    <property type="evidence" value="ECO:0007669"/>
    <property type="project" value="UniProtKB-EC"/>
</dbReference>
<comment type="caution">
    <text evidence="9">The sequence shown here is derived from an EMBL/GenBank/DDBJ whole genome shotgun (WGS) entry which is preliminary data.</text>
</comment>
<dbReference type="Pfam" id="PF00194">
    <property type="entry name" value="Carb_anhydrase"/>
    <property type="match status" value="1"/>
</dbReference>
<dbReference type="Gene3D" id="3.10.200.10">
    <property type="entry name" value="Alpha carbonic anhydrase"/>
    <property type="match status" value="1"/>
</dbReference>
<name>A0A1J5SE91_9ZZZZ</name>
<keyword evidence="4" id="KW-0862">Zinc</keyword>
<evidence type="ECO:0000256" key="6">
    <source>
        <dbReference type="ARBA" id="ARBA00048348"/>
    </source>
</evidence>
<proteinExistence type="inferred from homology"/>
<dbReference type="GO" id="GO:0008270">
    <property type="term" value="F:zinc ion binding"/>
    <property type="evidence" value="ECO:0007669"/>
    <property type="project" value="InterPro"/>
</dbReference>
<dbReference type="CDD" id="cd03124">
    <property type="entry name" value="alpha_CA_prokaryotic_like"/>
    <property type="match status" value="1"/>
</dbReference>
<dbReference type="SMART" id="SM01057">
    <property type="entry name" value="Carb_anhydrase"/>
    <property type="match status" value="1"/>
</dbReference>
<dbReference type="InterPro" id="IPR023561">
    <property type="entry name" value="Carbonic_anhydrase_a-class"/>
</dbReference>
<dbReference type="AlphaFoldDB" id="A0A1J5SE91"/>
<reference evidence="9" key="1">
    <citation type="submission" date="2016-10" db="EMBL/GenBank/DDBJ databases">
        <title>Sequence of Gallionella enrichment culture.</title>
        <authorList>
            <person name="Poehlein A."/>
            <person name="Muehling M."/>
            <person name="Daniel R."/>
        </authorList>
    </citation>
    <scope>NUCLEOTIDE SEQUENCE</scope>
</reference>
<dbReference type="InterPro" id="IPR036398">
    <property type="entry name" value="CA_dom_sf"/>
</dbReference>
<dbReference type="Pfam" id="PF16747">
    <property type="entry name" value="Adhesin_E"/>
    <property type="match status" value="1"/>
</dbReference>
<evidence type="ECO:0000256" key="2">
    <source>
        <dbReference type="ARBA" id="ARBA00012925"/>
    </source>
</evidence>
<keyword evidence="5 9" id="KW-0456">Lyase</keyword>
<evidence type="ECO:0000256" key="1">
    <source>
        <dbReference type="ARBA" id="ARBA00010718"/>
    </source>
</evidence>
<protein>
    <recommendedName>
        <fullName evidence="2">carbonic anhydrase</fullName>
        <ecNumber evidence="2">4.2.1.1</ecNumber>
    </recommendedName>
</protein>
<evidence type="ECO:0000259" key="8">
    <source>
        <dbReference type="PROSITE" id="PS51144"/>
    </source>
</evidence>
<gene>
    <name evidence="9" type="primary">cah_1</name>
    <name evidence="9" type="ORF">GALL_109670</name>
</gene>
<feature type="region of interest" description="Disordered" evidence="7">
    <location>
        <begin position="183"/>
        <end position="212"/>
    </location>
</feature>
<dbReference type="SUPFAM" id="SSF51069">
    <property type="entry name" value="Carbonic anhydrase"/>
    <property type="match status" value="1"/>
</dbReference>
<dbReference type="EC" id="4.2.1.1" evidence="2"/>
<comment type="similarity">
    <text evidence="1">Belongs to the alpha-carbonic anhydrase family.</text>
</comment>
<feature type="compositionally biased region" description="Basic residues" evidence="7">
    <location>
        <begin position="197"/>
        <end position="206"/>
    </location>
</feature>
<evidence type="ECO:0000256" key="4">
    <source>
        <dbReference type="ARBA" id="ARBA00022833"/>
    </source>
</evidence>
<dbReference type="EMBL" id="MLJW01000041">
    <property type="protein sequence ID" value="OIR06719.1"/>
    <property type="molecule type" value="Genomic_DNA"/>
</dbReference>
<evidence type="ECO:0000256" key="7">
    <source>
        <dbReference type="SAM" id="MobiDB-lite"/>
    </source>
</evidence>
<dbReference type="PANTHER" id="PTHR18952:SF265">
    <property type="entry name" value="CARBONIC ANHYDRASE"/>
    <property type="match status" value="1"/>
</dbReference>
<sequence length="444" mass="48941">MCPYLRLHPRSKTMILLGALACGQAAAANWQPVASDHGERIDIDKTRIARVGIGQTLAWTRLVLGREVAISGSKEDYSTVEALNRYDCEKHRFTTIKRVYLREGRLVREEPIESPRQMNAAAGSVDEKLLEEACKPRTVGEMRKVAEEAGKLAAAAQSHAVKTPEPPAKVMYADMLSVAKEQPPAAQRASVQAPTRYTHRRPRRVVKAPAPPSAPSVAGIPWSYEGAGGPANWSKLRPDYAACAAGRMQSPINIEDGIRVDQEPIKFDYKNSLFRIADTGHTIEVNVGPGSTISVMGRQYELTRVDFHHPSEERVNGRGFPMVAHFTHRDEDGHVAVLAVPLELGAANPLIQTFWNNLPLEVGQDLAPSTAIDLTKLLPANRGYYAYMGSLTTPPCTEQVLWLVMKQPVQVSPEQVAIFSRLYPDNARPLQPTNKRLIKESIAP</sequence>
<evidence type="ECO:0000256" key="3">
    <source>
        <dbReference type="ARBA" id="ARBA00022723"/>
    </source>
</evidence>
<comment type="catalytic activity">
    <reaction evidence="6">
        <text>hydrogencarbonate + H(+) = CO2 + H2O</text>
        <dbReference type="Rhea" id="RHEA:10748"/>
        <dbReference type="ChEBI" id="CHEBI:15377"/>
        <dbReference type="ChEBI" id="CHEBI:15378"/>
        <dbReference type="ChEBI" id="CHEBI:16526"/>
        <dbReference type="ChEBI" id="CHEBI:17544"/>
        <dbReference type="EC" id="4.2.1.1"/>
    </reaction>
</comment>
<evidence type="ECO:0000313" key="9">
    <source>
        <dbReference type="EMBL" id="OIR06719.1"/>
    </source>
</evidence>
<dbReference type="InterPro" id="IPR041891">
    <property type="entry name" value="Alpha_CA_prokaryot-like"/>
</dbReference>